<protein>
    <submittedName>
        <fullName evidence="1">Uncharacterized protein</fullName>
    </submittedName>
</protein>
<dbReference type="EMBL" id="DF830081">
    <property type="protein sequence ID" value="GAK66719.1"/>
    <property type="molecule type" value="Genomic_DNA"/>
</dbReference>
<dbReference type="Proteomes" id="UP000053758">
    <property type="component" value="Unassembled WGS sequence"/>
</dbReference>
<dbReference type="HOGENOM" id="CLU_2527221_0_0_1"/>
<reference evidence="1" key="1">
    <citation type="submission" date="2014-07" db="EMBL/GenBank/DDBJ databases">
        <title>Draft genome sequence of the yeast Pseudozyma antarctica JCM 10317 known as a producer of lipase B which used in a wide range of industrial applications.</title>
        <authorList>
            <person name="Morita T."/>
            <person name="Saika A."/>
            <person name="Koike H."/>
        </authorList>
    </citation>
    <scope>NUCLEOTIDE SEQUENCE</scope>
    <source>
        <strain evidence="1">JCM 10317</strain>
    </source>
</reference>
<dbReference type="AlphaFoldDB" id="A0A081CJ73"/>
<name>A0A081CJ73_PSEA2</name>
<gene>
    <name evidence="1" type="ORF">PAN0_014d4942</name>
</gene>
<evidence type="ECO:0000313" key="1">
    <source>
        <dbReference type="EMBL" id="GAK66719.1"/>
    </source>
</evidence>
<organism evidence="1">
    <name type="scientific">Pseudozyma antarctica</name>
    <name type="common">Yeast</name>
    <name type="synonym">Candida antarctica</name>
    <dbReference type="NCBI Taxonomy" id="84753"/>
    <lineage>
        <taxon>Eukaryota</taxon>
        <taxon>Fungi</taxon>
        <taxon>Dikarya</taxon>
        <taxon>Basidiomycota</taxon>
        <taxon>Ustilaginomycotina</taxon>
        <taxon>Ustilaginomycetes</taxon>
        <taxon>Ustilaginales</taxon>
        <taxon>Ustilaginaceae</taxon>
        <taxon>Moesziomyces</taxon>
    </lineage>
</organism>
<dbReference type="RefSeq" id="XP_014655134.1">
    <property type="nucleotide sequence ID" value="XM_014799648.1"/>
</dbReference>
<evidence type="ECO:0000313" key="2">
    <source>
        <dbReference type="Proteomes" id="UP000053758"/>
    </source>
</evidence>
<accession>A0A081CJ73</accession>
<proteinExistence type="predicted"/>
<dbReference type="GeneID" id="26305802"/>
<keyword evidence="2" id="KW-1185">Reference proteome</keyword>
<sequence>MQPTPARPASHVATEVAVLRYLTRYHPLLSSIDGSSEQQLPSSATPSRSAVDWQPPFFLPFLVASFISSGCLRNFGDSGVRIEN</sequence>